<organism evidence="1 2">
    <name type="scientific">Melastoma candidum</name>
    <dbReference type="NCBI Taxonomy" id="119954"/>
    <lineage>
        <taxon>Eukaryota</taxon>
        <taxon>Viridiplantae</taxon>
        <taxon>Streptophyta</taxon>
        <taxon>Embryophyta</taxon>
        <taxon>Tracheophyta</taxon>
        <taxon>Spermatophyta</taxon>
        <taxon>Magnoliopsida</taxon>
        <taxon>eudicotyledons</taxon>
        <taxon>Gunneridae</taxon>
        <taxon>Pentapetalae</taxon>
        <taxon>rosids</taxon>
        <taxon>malvids</taxon>
        <taxon>Myrtales</taxon>
        <taxon>Melastomataceae</taxon>
        <taxon>Melastomatoideae</taxon>
        <taxon>Melastomateae</taxon>
        <taxon>Melastoma</taxon>
    </lineage>
</organism>
<protein>
    <submittedName>
        <fullName evidence="1">Uncharacterized protein</fullName>
    </submittedName>
</protein>
<evidence type="ECO:0000313" key="2">
    <source>
        <dbReference type="Proteomes" id="UP001057402"/>
    </source>
</evidence>
<gene>
    <name evidence="1" type="ORF">MLD38_013481</name>
</gene>
<sequence>MESRSAQAIEQNRGQNRMAGESSRGDSSLFASNLSRKFDAYGNGRITSFKYNRPFLVHRMAPFLLCLIVFILSACLLRAFSVRSSASSGSLKQPPSPPSLPIIGHIHLLGSVLPKSFQTLARRYGPLMQIRIGGSNFWVASDAAVAKEILQMNDVNFASRFELGPVQYSIYRGVEFVTAPYNPYYRFMKKLCLTKLFAASQYERFRRSRGEEIERLVRSLVSLSMEGKACNLSTELGLLMNRLIFKMIMSKRYSKFTESVATIQSSVKVMLELGAKLGVYEVFGPLKCYDLFGHGKKLTAAMLRYDGLVEEIMKDYENGEQGVESGDESGRDLMELLLAASRDDAADILLTRRHIKNFFLEMLFASTDTSTAALQWAMTELINNPAILEKLREEIKSVVPEGPIKESDIPNLPYLQSVVKETLRLHTPTPLLFRECSRECQVGEYQVKAGTRFFINLYAIMRDPSAWTDEEEFVPERFLMKDSTLLEFQYFPFGGGRRVCIGMAFANMVMALAIGTLAQCFDWELKSGEKIDVKVGSGFSGAMARPLLCHPITRYDPFK</sequence>
<comment type="caution">
    <text evidence="1">The sequence shown here is derived from an EMBL/GenBank/DDBJ whole genome shotgun (WGS) entry which is preliminary data.</text>
</comment>
<evidence type="ECO:0000313" key="1">
    <source>
        <dbReference type="EMBL" id="KAI4375633.1"/>
    </source>
</evidence>
<dbReference type="Proteomes" id="UP001057402">
    <property type="component" value="Chromosome 4"/>
</dbReference>
<reference evidence="2" key="1">
    <citation type="journal article" date="2023" name="Front. Plant Sci.">
        <title>Chromosomal-level genome assembly of Melastoma candidum provides insights into trichome evolution.</title>
        <authorList>
            <person name="Zhong Y."/>
            <person name="Wu W."/>
            <person name="Sun C."/>
            <person name="Zou P."/>
            <person name="Liu Y."/>
            <person name="Dai S."/>
            <person name="Zhou R."/>
        </authorList>
    </citation>
    <scope>NUCLEOTIDE SEQUENCE [LARGE SCALE GENOMIC DNA]</scope>
</reference>
<name>A0ACB9RDW5_9MYRT</name>
<dbReference type="EMBL" id="CM042883">
    <property type="protein sequence ID" value="KAI4375633.1"/>
    <property type="molecule type" value="Genomic_DNA"/>
</dbReference>
<accession>A0ACB9RDW5</accession>
<proteinExistence type="predicted"/>
<keyword evidence="2" id="KW-1185">Reference proteome</keyword>